<gene>
    <name evidence="2" type="ORF">EVAR_33035_1</name>
</gene>
<name>A0A4C1VSJ6_EUMVA</name>
<evidence type="ECO:0000313" key="2">
    <source>
        <dbReference type="EMBL" id="GBP41307.1"/>
    </source>
</evidence>
<accession>A0A4C1VSJ6</accession>
<proteinExistence type="predicted"/>
<dbReference type="Proteomes" id="UP000299102">
    <property type="component" value="Unassembled WGS sequence"/>
</dbReference>
<organism evidence="2 3">
    <name type="scientific">Eumeta variegata</name>
    <name type="common">Bagworm moth</name>
    <name type="synonym">Eumeta japonica</name>
    <dbReference type="NCBI Taxonomy" id="151549"/>
    <lineage>
        <taxon>Eukaryota</taxon>
        <taxon>Metazoa</taxon>
        <taxon>Ecdysozoa</taxon>
        <taxon>Arthropoda</taxon>
        <taxon>Hexapoda</taxon>
        <taxon>Insecta</taxon>
        <taxon>Pterygota</taxon>
        <taxon>Neoptera</taxon>
        <taxon>Endopterygota</taxon>
        <taxon>Lepidoptera</taxon>
        <taxon>Glossata</taxon>
        <taxon>Ditrysia</taxon>
        <taxon>Tineoidea</taxon>
        <taxon>Psychidae</taxon>
        <taxon>Oiketicinae</taxon>
        <taxon>Eumeta</taxon>
    </lineage>
</organism>
<evidence type="ECO:0000256" key="1">
    <source>
        <dbReference type="SAM" id="MobiDB-lite"/>
    </source>
</evidence>
<evidence type="ECO:0000313" key="3">
    <source>
        <dbReference type="Proteomes" id="UP000299102"/>
    </source>
</evidence>
<reference evidence="2 3" key="1">
    <citation type="journal article" date="2019" name="Commun. Biol.">
        <title>The bagworm genome reveals a unique fibroin gene that provides high tensile strength.</title>
        <authorList>
            <person name="Kono N."/>
            <person name="Nakamura H."/>
            <person name="Ohtoshi R."/>
            <person name="Tomita M."/>
            <person name="Numata K."/>
            <person name="Arakawa K."/>
        </authorList>
    </citation>
    <scope>NUCLEOTIDE SEQUENCE [LARGE SCALE GENOMIC DNA]</scope>
</reference>
<keyword evidence="3" id="KW-1185">Reference proteome</keyword>
<protein>
    <submittedName>
        <fullName evidence="2">Uncharacterized protein</fullName>
    </submittedName>
</protein>
<dbReference type="AlphaFoldDB" id="A0A4C1VSJ6"/>
<feature type="region of interest" description="Disordered" evidence="1">
    <location>
        <begin position="24"/>
        <end position="54"/>
    </location>
</feature>
<sequence>MPITHEVPIDSVFSKYVQNTVPATGIHDPKGKSQFSTCAEASKRNRTDSKKVSVGGSFKRSLNETNSALKAYSAEAGATEKEQMTIL</sequence>
<dbReference type="EMBL" id="BGZK01000396">
    <property type="protein sequence ID" value="GBP41307.1"/>
    <property type="molecule type" value="Genomic_DNA"/>
</dbReference>
<feature type="compositionally biased region" description="Basic and acidic residues" evidence="1">
    <location>
        <begin position="41"/>
        <end position="51"/>
    </location>
</feature>
<comment type="caution">
    <text evidence="2">The sequence shown here is derived from an EMBL/GenBank/DDBJ whole genome shotgun (WGS) entry which is preliminary data.</text>
</comment>